<evidence type="ECO:0000313" key="1">
    <source>
        <dbReference type="EMBL" id="MBY0098760.1"/>
    </source>
</evidence>
<accession>A0ABS7K9H4</accession>
<organism evidence="1 2">
    <name type="scientific">Mesobacillus maritimus</name>
    <dbReference type="NCBI Taxonomy" id="1643336"/>
    <lineage>
        <taxon>Bacteria</taxon>
        <taxon>Bacillati</taxon>
        <taxon>Bacillota</taxon>
        <taxon>Bacilli</taxon>
        <taxon>Bacillales</taxon>
        <taxon>Bacillaceae</taxon>
        <taxon>Mesobacillus</taxon>
    </lineage>
</organism>
<proteinExistence type="predicted"/>
<keyword evidence="2" id="KW-1185">Reference proteome</keyword>
<comment type="caution">
    <text evidence="1">The sequence shown here is derived from an EMBL/GenBank/DDBJ whole genome shotgun (WGS) entry which is preliminary data.</text>
</comment>
<evidence type="ECO:0008006" key="3">
    <source>
        <dbReference type="Google" id="ProtNLM"/>
    </source>
</evidence>
<evidence type="ECO:0000313" key="2">
    <source>
        <dbReference type="Proteomes" id="UP000769780"/>
    </source>
</evidence>
<reference evidence="1 2" key="1">
    <citation type="submission" date="2020-07" db="EMBL/GenBank/DDBJ databases">
        <title>Fungal Genomes of the International Space Station.</title>
        <authorList>
            <person name="Seuylemezian A."/>
            <person name="Singh N.K."/>
            <person name="Wood J."/>
            <person name="Venkateswaran K."/>
        </authorList>
    </citation>
    <scope>NUCLEOTIDE SEQUENCE [LARGE SCALE GENOMIC DNA]</scope>
    <source>
        <strain evidence="1 2">PL-B2</strain>
    </source>
</reference>
<protein>
    <recommendedName>
        <fullName evidence="3">Regulatory protein YycH domain-containing protein</fullName>
    </recommendedName>
</protein>
<name>A0ABS7K9H4_9BACI</name>
<dbReference type="Proteomes" id="UP000769780">
    <property type="component" value="Unassembled WGS sequence"/>
</dbReference>
<dbReference type="EMBL" id="JACWFH010000027">
    <property type="protein sequence ID" value="MBY0098760.1"/>
    <property type="molecule type" value="Genomic_DNA"/>
</dbReference>
<gene>
    <name evidence="1" type="ORF">H0185_18505</name>
</gene>
<dbReference type="RefSeq" id="WP_221874981.1">
    <property type="nucleotide sequence ID" value="NZ_JACWFH010000027.1"/>
</dbReference>
<sequence length="407" mass="46133">MKKYWKFISILVVILLSIGTFYVKSATSEENHPEFVIKTQSGDAKEIEPLILDGYYSDTSTMNYKSTNVKISSEGSTYERRSFLDQIIGQPPAVIKVYQEKYRSFMRGKGTNVNSFSETDQVLAYADVDYKTDSFHSHDFTFPISILNKEDGSVQSFTVEIPDSENMDYAFMEDVQMIEDELYLITNNMIRSSESSYDEKHVYTIDLNNQTITNDETLSQVPEGQEGNHVVAEIIRTSPTEANDHLILLQKEIKVIHDPESYREEVVKQEVISYNLATKEKESIPMSDLPIDSELSFFDGSSIYFIGVEEQEIVVSPYHLADGKAGEEYRLQLSGDADHGSAPMTTIKDGKLYLSGMQINPKLNMNATDVIVADVKTGEILFKGQITLDDSEATNQYELYLHEMLVE</sequence>